<gene>
    <name evidence="1" type="ORF">JOF29_004432</name>
</gene>
<accession>A0ABS4UNU6</accession>
<comment type="caution">
    <text evidence="1">The sequence shown here is derived from an EMBL/GenBank/DDBJ whole genome shotgun (WGS) entry which is preliminary data.</text>
</comment>
<protein>
    <recommendedName>
        <fullName evidence="3">PD-(D/E)XK endonuclease-like domain-containing protein</fullName>
    </recommendedName>
</protein>
<evidence type="ECO:0008006" key="3">
    <source>
        <dbReference type="Google" id="ProtNLM"/>
    </source>
</evidence>
<dbReference type="Proteomes" id="UP000755585">
    <property type="component" value="Unassembled WGS sequence"/>
</dbReference>
<dbReference type="EMBL" id="JAGINT010000002">
    <property type="protein sequence ID" value="MBP2353322.1"/>
    <property type="molecule type" value="Genomic_DNA"/>
</dbReference>
<evidence type="ECO:0000313" key="2">
    <source>
        <dbReference type="Proteomes" id="UP000755585"/>
    </source>
</evidence>
<dbReference type="RefSeq" id="WP_209696302.1">
    <property type="nucleotide sequence ID" value="NZ_BAAAVU010000001.1"/>
</dbReference>
<sequence>MSALTDEVKDPASPVALWLRSTFPDHKEIQKSFRVAAGPQQLLMPATVAPGTQGAAIDWWLRMLADGAVTLRLPLGGLMKRPGPWGEAGLELLSELGGIRAKVDRPVVGPLTPGQFADRNDEWWARVCYALALMGELFRAPVENSRLMSLSESSRAADLLALANDAEVADLIAMRDLARQRLLPSLPAGPVASGMTFDGSKDLNADADLIAGGMLVDFKAGQGGQPRADGTRAASLARSDLDQLLGYTLLDYSDRFGLHTVAIYLARFGYLGAWPLNELCTQLAGRPIDLTHLRAEFAEVLRGPLRTHWNQRSR</sequence>
<evidence type="ECO:0000313" key="1">
    <source>
        <dbReference type="EMBL" id="MBP2353322.1"/>
    </source>
</evidence>
<name>A0ABS4UNU6_9ACTN</name>
<proteinExistence type="predicted"/>
<keyword evidence="2" id="KW-1185">Reference proteome</keyword>
<organism evidence="1 2">
    <name type="scientific">Kribbella aluminosa</name>
    <dbReference type="NCBI Taxonomy" id="416017"/>
    <lineage>
        <taxon>Bacteria</taxon>
        <taxon>Bacillati</taxon>
        <taxon>Actinomycetota</taxon>
        <taxon>Actinomycetes</taxon>
        <taxon>Propionibacteriales</taxon>
        <taxon>Kribbellaceae</taxon>
        <taxon>Kribbella</taxon>
    </lineage>
</organism>
<reference evidence="1 2" key="1">
    <citation type="submission" date="2021-03" db="EMBL/GenBank/DDBJ databases">
        <title>Sequencing the genomes of 1000 actinobacteria strains.</title>
        <authorList>
            <person name="Klenk H.-P."/>
        </authorList>
    </citation>
    <scope>NUCLEOTIDE SEQUENCE [LARGE SCALE GENOMIC DNA]</scope>
    <source>
        <strain evidence="1 2">DSM 18824</strain>
    </source>
</reference>